<gene>
    <name evidence="9" type="primary">cobD</name>
    <name evidence="11" type="ORF">D7S89_12315</name>
</gene>
<comment type="function">
    <text evidence="9">Converts cobyric acid to cobinamide by the addition of aminopropanol on the F carboxylic group.</text>
</comment>
<dbReference type="UniPathway" id="UPA00148"/>
<evidence type="ECO:0000256" key="4">
    <source>
        <dbReference type="ARBA" id="ARBA00022475"/>
    </source>
</evidence>
<comment type="caution">
    <text evidence="11">The sequence shown here is derived from an EMBL/GenBank/DDBJ whole genome shotgun (WGS) entry which is preliminary data.</text>
</comment>
<reference evidence="11 12" key="1">
    <citation type="submission" date="2018-10" db="EMBL/GenBank/DDBJ databases">
        <title>Paraburkholderia sp. 7MK8-2, isolated from soil.</title>
        <authorList>
            <person name="Gao Z.-H."/>
            <person name="Qiu L.-H."/>
        </authorList>
    </citation>
    <scope>NUCLEOTIDE SEQUENCE [LARGE SCALE GENOMIC DNA]</scope>
    <source>
        <strain evidence="11 12">7MK8-2</strain>
    </source>
</reference>
<dbReference type="EMBL" id="RBZV01000004">
    <property type="protein sequence ID" value="RKP48452.1"/>
    <property type="molecule type" value="Genomic_DNA"/>
</dbReference>
<dbReference type="Pfam" id="PF03186">
    <property type="entry name" value="CobD_Cbib"/>
    <property type="match status" value="1"/>
</dbReference>
<accession>A0A494XEZ3</accession>
<keyword evidence="5 9" id="KW-0169">Cobalamin biosynthesis</keyword>
<dbReference type="PANTHER" id="PTHR34308:SF1">
    <property type="entry name" value="COBALAMIN BIOSYNTHESIS PROTEIN CBIB"/>
    <property type="match status" value="1"/>
</dbReference>
<evidence type="ECO:0000256" key="5">
    <source>
        <dbReference type="ARBA" id="ARBA00022573"/>
    </source>
</evidence>
<name>A0A494XEZ3_9BURK</name>
<evidence type="ECO:0000256" key="9">
    <source>
        <dbReference type="HAMAP-Rule" id="MF_00024"/>
    </source>
</evidence>
<evidence type="ECO:0000256" key="1">
    <source>
        <dbReference type="ARBA" id="ARBA00004651"/>
    </source>
</evidence>
<keyword evidence="6 9" id="KW-0812">Transmembrane</keyword>
<organism evidence="11 12">
    <name type="scientific">Trinickia fusca</name>
    <dbReference type="NCBI Taxonomy" id="2419777"/>
    <lineage>
        <taxon>Bacteria</taxon>
        <taxon>Pseudomonadati</taxon>
        <taxon>Pseudomonadota</taxon>
        <taxon>Betaproteobacteria</taxon>
        <taxon>Burkholderiales</taxon>
        <taxon>Burkholderiaceae</taxon>
        <taxon>Trinickia</taxon>
    </lineage>
</organism>
<evidence type="ECO:0000256" key="2">
    <source>
        <dbReference type="ARBA" id="ARBA00004953"/>
    </source>
</evidence>
<dbReference type="AlphaFoldDB" id="A0A494XEZ3"/>
<evidence type="ECO:0000313" key="12">
    <source>
        <dbReference type="Proteomes" id="UP000280434"/>
    </source>
</evidence>
<feature type="transmembrane region" description="Helical" evidence="9">
    <location>
        <begin position="316"/>
        <end position="332"/>
    </location>
</feature>
<dbReference type="GO" id="GO:0048472">
    <property type="term" value="F:threonine-phosphate decarboxylase activity"/>
    <property type="evidence" value="ECO:0007669"/>
    <property type="project" value="InterPro"/>
</dbReference>
<keyword evidence="12" id="KW-1185">Reference proteome</keyword>
<keyword evidence="7 9" id="KW-1133">Transmembrane helix</keyword>
<comment type="similarity">
    <text evidence="3 9">Belongs to the CobD/CbiB family.</text>
</comment>
<feature type="region of interest" description="Disordered" evidence="10">
    <location>
        <begin position="47"/>
        <end position="67"/>
    </location>
</feature>
<dbReference type="OrthoDB" id="9811967at2"/>
<dbReference type="Proteomes" id="UP000280434">
    <property type="component" value="Unassembled WGS sequence"/>
</dbReference>
<evidence type="ECO:0000256" key="10">
    <source>
        <dbReference type="SAM" id="MobiDB-lite"/>
    </source>
</evidence>
<feature type="compositionally biased region" description="Basic and acidic residues" evidence="10">
    <location>
        <begin position="47"/>
        <end position="56"/>
    </location>
</feature>
<comment type="subcellular location">
    <subcellularLocation>
        <location evidence="1 9">Cell membrane</location>
        <topology evidence="1 9">Multi-pass membrane protein</topology>
    </subcellularLocation>
</comment>
<dbReference type="PANTHER" id="PTHR34308">
    <property type="entry name" value="COBALAMIN BIOSYNTHESIS PROTEIN CBIB"/>
    <property type="match status" value="1"/>
</dbReference>
<feature type="transmembrane region" description="Helical" evidence="9">
    <location>
        <begin position="79"/>
        <end position="97"/>
    </location>
</feature>
<dbReference type="HAMAP" id="MF_00024">
    <property type="entry name" value="CobD_CbiB"/>
    <property type="match status" value="1"/>
</dbReference>
<dbReference type="GO" id="GO:0015420">
    <property type="term" value="F:ABC-type vitamin B12 transporter activity"/>
    <property type="evidence" value="ECO:0007669"/>
    <property type="project" value="UniProtKB-UniRule"/>
</dbReference>
<dbReference type="GO" id="GO:0009236">
    <property type="term" value="P:cobalamin biosynthetic process"/>
    <property type="evidence" value="ECO:0007669"/>
    <property type="project" value="UniProtKB-UniRule"/>
</dbReference>
<sequence>MGTLSIAAVCALAFAGVALDRLWGEPRRAHPLVGFGRVAKRLEATMNPDHDAGHADPDDDENGVPARRASSVATRVRGVLAWLVAVAPPVALSAIAVHVLPVALAWALHALLLWFALGARSLADHIAPVEAALIKGDLADARMLTSRVVTRDLSDADEAAVARAAIESALENGNDAVFGALFWFVVAGGPGALAFRLANTLDAMWGYRTPRLRYFGWAAARLDDVANYVPARLTALTYALCGDARTALRCWRMQAPAWDSPNAGPVMASGAGSLNVACGGAARYHGVDEARPMLGAGAPPLARDVGRALTLVKRSLAVWLAVLAVAAAASAFI</sequence>
<keyword evidence="4 9" id="KW-1003">Cell membrane</keyword>
<protein>
    <recommendedName>
        <fullName evidence="9">Cobalamin biosynthesis protein CobD</fullName>
    </recommendedName>
</protein>
<dbReference type="InterPro" id="IPR004485">
    <property type="entry name" value="Cobalamin_biosynth_CobD/CbiB"/>
</dbReference>
<keyword evidence="8 9" id="KW-0472">Membrane</keyword>
<dbReference type="GO" id="GO:0005886">
    <property type="term" value="C:plasma membrane"/>
    <property type="evidence" value="ECO:0007669"/>
    <property type="project" value="UniProtKB-SubCell"/>
</dbReference>
<evidence type="ECO:0000256" key="6">
    <source>
        <dbReference type="ARBA" id="ARBA00022692"/>
    </source>
</evidence>
<feature type="transmembrane region" description="Helical" evidence="9">
    <location>
        <begin position="176"/>
        <end position="198"/>
    </location>
</feature>
<comment type="pathway">
    <text evidence="2 9">Cofactor biosynthesis; adenosylcobalamin biosynthesis.</text>
</comment>
<evidence type="ECO:0000256" key="3">
    <source>
        <dbReference type="ARBA" id="ARBA00006263"/>
    </source>
</evidence>
<evidence type="ECO:0000313" key="11">
    <source>
        <dbReference type="EMBL" id="RKP48452.1"/>
    </source>
</evidence>
<proteinExistence type="inferred from homology"/>
<evidence type="ECO:0000256" key="7">
    <source>
        <dbReference type="ARBA" id="ARBA00022989"/>
    </source>
</evidence>
<comment type="caution">
    <text evidence="9">Lacks conserved residue(s) required for the propagation of feature annotation.</text>
</comment>
<evidence type="ECO:0000256" key="8">
    <source>
        <dbReference type="ARBA" id="ARBA00023136"/>
    </source>
</evidence>